<name>A0A401TPN4_CHIPU</name>
<organism evidence="2 3">
    <name type="scientific">Chiloscyllium punctatum</name>
    <name type="common">Brownbanded bambooshark</name>
    <name type="synonym">Hemiscyllium punctatum</name>
    <dbReference type="NCBI Taxonomy" id="137246"/>
    <lineage>
        <taxon>Eukaryota</taxon>
        <taxon>Metazoa</taxon>
        <taxon>Chordata</taxon>
        <taxon>Craniata</taxon>
        <taxon>Vertebrata</taxon>
        <taxon>Chondrichthyes</taxon>
        <taxon>Elasmobranchii</taxon>
        <taxon>Galeomorphii</taxon>
        <taxon>Galeoidea</taxon>
        <taxon>Orectolobiformes</taxon>
        <taxon>Hemiscylliidae</taxon>
        <taxon>Chiloscyllium</taxon>
    </lineage>
</organism>
<keyword evidence="3" id="KW-1185">Reference proteome</keyword>
<comment type="caution">
    <text evidence="2">The sequence shown here is derived from an EMBL/GenBank/DDBJ whole genome shotgun (WGS) entry which is preliminary data.</text>
</comment>
<proteinExistence type="predicted"/>
<gene>
    <name evidence="2" type="ORF">chiPu_0028730</name>
</gene>
<evidence type="ECO:0000313" key="3">
    <source>
        <dbReference type="Proteomes" id="UP000287033"/>
    </source>
</evidence>
<dbReference type="Proteomes" id="UP000287033">
    <property type="component" value="Unassembled WGS sequence"/>
</dbReference>
<accession>A0A401TPN4</accession>
<sequence>VPETKGRTFDQISSGFREQVETPGAEKSPMVELGDLKLSGNPGSADSGV</sequence>
<dbReference type="AlphaFoldDB" id="A0A401TPN4"/>
<evidence type="ECO:0000256" key="1">
    <source>
        <dbReference type="SAM" id="MobiDB-lite"/>
    </source>
</evidence>
<evidence type="ECO:0000313" key="2">
    <source>
        <dbReference type="EMBL" id="GCC44582.1"/>
    </source>
</evidence>
<reference evidence="2 3" key="1">
    <citation type="journal article" date="2018" name="Nat. Ecol. Evol.">
        <title>Shark genomes provide insights into elasmobranch evolution and the origin of vertebrates.</title>
        <authorList>
            <person name="Hara Y"/>
            <person name="Yamaguchi K"/>
            <person name="Onimaru K"/>
            <person name="Kadota M"/>
            <person name="Koyanagi M"/>
            <person name="Keeley SD"/>
            <person name="Tatsumi K"/>
            <person name="Tanaka K"/>
            <person name="Motone F"/>
            <person name="Kageyama Y"/>
            <person name="Nozu R"/>
            <person name="Adachi N"/>
            <person name="Nishimura O"/>
            <person name="Nakagawa R"/>
            <person name="Tanegashima C"/>
            <person name="Kiyatake I"/>
            <person name="Matsumoto R"/>
            <person name="Murakumo K"/>
            <person name="Nishida K"/>
            <person name="Terakita A"/>
            <person name="Kuratani S"/>
            <person name="Sato K"/>
            <person name="Hyodo S Kuraku.S."/>
        </authorList>
    </citation>
    <scope>NUCLEOTIDE SEQUENCE [LARGE SCALE GENOMIC DNA]</scope>
</reference>
<protein>
    <submittedName>
        <fullName evidence="2">Uncharacterized protein</fullName>
    </submittedName>
</protein>
<dbReference type="EMBL" id="BEZZ01138617">
    <property type="protein sequence ID" value="GCC44582.1"/>
    <property type="molecule type" value="Genomic_DNA"/>
</dbReference>
<dbReference type="OrthoDB" id="4540492at2759"/>
<feature type="region of interest" description="Disordered" evidence="1">
    <location>
        <begin position="1"/>
        <end position="49"/>
    </location>
</feature>
<feature type="non-terminal residue" evidence="2">
    <location>
        <position position="1"/>
    </location>
</feature>